<dbReference type="GO" id="GO:0016758">
    <property type="term" value="F:hexosyltransferase activity"/>
    <property type="evidence" value="ECO:0007669"/>
    <property type="project" value="TreeGrafter"/>
</dbReference>
<name>A0A0F8YX60_9ZZZZ</name>
<protein>
    <recommendedName>
        <fullName evidence="1">Glycosyl transferase family 1 domain-containing protein</fullName>
    </recommendedName>
</protein>
<proteinExistence type="predicted"/>
<evidence type="ECO:0000259" key="1">
    <source>
        <dbReference type="Pfam" id="PF00534"/>
    </source>
</evidence>
<dbReference type="SUPFAM" id="SSF53756">
    <property type="entry name" value="UDP-Glycosyltransferase/glycogen phosphorylase"/>
    <property type="match status" value="1"/>
</dbReference>
<dbReference type="PANTHER" id="PTHR45947">
    <property type="entry name" value="SULFOQUINOVOSYL TRANSFERASE SQD2"/>
    <property type="match status" value="1"/>
</dbReference>
<gene>
    <name evidence="2" type="ORF">LCGC14_2767240</name>
</gene>
<dbReference type="AlphaFoldDB" id="A0A0F8YX60"/>
<organism evidence="2">
    <name type="scientific">marine sediment metagenome</name>
    <dbReference type="NCBI Taxonomy" id="412755"/>
    <lineage>
        <taxon>unclassified sequences</taxon>
        <taxon>metagenomes</taxon>
        <taxon>ecological metagenomes</taxon>
    </lineage>
</organism>
<dbReference type="Pfam" id="PF00534">
    <property type="entry name" value="Glycos_transf_1"/>
    <property type="match status" value="1"/>
</dbReference>
<dbReference type="Gene3D" id="3.40.50.2000">
    <property type="entry name" value="Glycogen Phosphorylase B"/>
    <property type="match status" value="2"/>
</dbReference>
<dbReference type="PANTHER" id="PTHR45947:SF3">
    <property type="entry name" value="SULFOQUINOVOSYL TRANSFERASE SQD2"/>
    <property type="match status" value="1"/>
</dbReference>
<reference evidence="2" key="1">
    <citation type="journal article" date="2015" name="Nature">
        <title>Complex archaea that bridge the gap between prokaryotes and eukaryotes.</title>
        <authorList>
            <person name="Spang A."/>
            <person name="Saw J.H."/>
            <person name="Jorgensen S.L."/>
            <person name="Zaremba-Niedzwiedzka K."/>
            <person name="Martijn J."/>
            <person name="Lind A.E."/>
            <person name="van Eijk R."/>
            <person name="Schleper C."/>
            <person name="Guy L."/>
            <person name="Ettema T.J."/>
        </authorList>
    </citation>
    <scope>NUCLEOTIDE SEQUENCE</scope>
</reference>
<sequence length="283" mass="31925">IIWSESTTYEPGLLRWISLPLVRLMVRHSDACIASGKRAKEYFNCLGADEKKIFTALCTVDIDHFRRVSQLTSKEKCETKRRLGIRTEKAILYVGQLIERKGVKYLLEAYGELRKECDDVSLVILGYGYQKEELQELCQSQNIPDVCFVNHVEINEMPKFYSIADLFVLPSRQDTWGLVLNEAMACSLPVITTRKVGASVDLVKEGVNGYVVAEENTGELYGAIKKIIIDSSLREKMGQESSRLIQRFSIDNTVNGFMSAIEYVMSSEEGSSESCYPKDGASR</sequence>
<feature type="domain" description="Glycosyl transferase family 1" evidence="1">
    <location>
        <begin position="79"/>
        <end position="240"/>
    </location>
</feature>
<dbReference type="InterPro" id="IPR001296">
    <property type="entry name" value="Glyco_trans_1"/>
</dbReference>
<dbReference type="EMBL" id="LAZR01051032">
    <property type="protein sequence ID" value="KKK86037.1"/>
    <property type="molecule type" value="Genomic_DNA"/>
</dbReference>
<feature type="non-terminal residue" evidence="2">
    <location>
        <position position="1"/>
    </location>
</feature>
<evidence type="ECO:0000313" key="2">
    <source>
        <dbReference type="EMBL" id="KKK86037.1"/>
    </source>
</evidence>
<dbReference type="InterPro" id="IPR050194">
    <property type="entry name" value="Glycosyltransferase_grp1"/>
</dbReference>
<comment type="caution">
    <text evidence="2">The sequence shown here is derived from an EMBL/GenBank/DDBJ whole genome shotgun (WGS) entry which is preliminary data.</text>
</comment>
<accession>A0A0F8YX60</accession>
<dbReference type="CDD" id="cd03801">
    <property type="entry name" value="GT4_PimA-like"/>
    <property type="match status" value="1"/>
</dbReference>